<dbReference type="Proteomes" id="UP000321083">
    <property type="component" value="Unassembled WGS sequence"/>
</dbReference>
<evidence type="ECO:0000313" key="8">
    <source>
        <dbReference type="Proteomes" id="UP000321083"/>
    </source>
</evidence>
<dbReference type="Pfam" id="PF07637">
    <property type="entry name" value="PSD5"/>
    <property type="match status" value="1"/>
</dbReference>
<evidence type="ECO:0008006" key="9">
    <source>
        <dbReference type="Google" id="ProtNLM"/>
    </source>
</evidence>
<evidence type="ECO:0000259" key="5">
    <source>
        <dbReference type="Pfam" id="PF07631"/>
    </source>
</evidence>
<dbReference type="Pfam" id="PF13385">
    <property type="entry name" value="Laminin_G_3"/>
    <property type="match status" value="1"/>
</dbReference>
<dbReference type="InterPro" id="IPR013042">
    <property type="entry name" value="DUF1592"/>
</dbReference>
<reference evidence="7 8" key="2">
    <citation type="submission" date="2019-08" db="EMBL/GenBank/DDBJ databases">
        <authorList>
            <person name="Henke P."/>
        </authorList>
    </citation>
    <scope>NUCLEOTIDE SEQUENCE [LARGE SCALE GENOMIC DNA]</scope>
    <source>
        <strain evidence="7">Phe10_nw2017</strain>
    </source>
</reference>
<feature type="domain" description="DUF1595" evidence="6">
    <location>
        <begin position="207"/>
        <end position="264"/>
    </location>
</feature>
<dbReference type="InterPro" id="IPR013320">
    <property type="entry name" value="ConA-like_dom_sf"/>
</dbReference>
<proteinExistence type="predicted"/>
<dbReference type="Pfam" id="PF07624">
    <property type="entry name" value="PSD2"/>
    <property type="match status" value="1"/>
</dbReference>
<comment type="caution">
    <text evidence="7">The sequence shown here is derived from an EMBL/GenBank/DDBJ whole genome shotgun (WGS) entry which is preliminary data.</text>
</comment>
<keyword evidence="1" id="KW-0175">Coiled coil</keyword>
<reference evidence="7 8" key="1">
    <citation type="submission" date="2019-08" db="EMBL/GenBank/DDBJ databases">
        <title>100 year-old enigma solved: identification of Planctomyces bekefii, the type genus and species of the phylum Planctomycetes.</title>
        <authorList>
            <person name="Svetlana D.N."/>
            <person name="Overmann J."/>
        </authorList>
    </citation>
    <scope>NUCLEOTIDE SEQUENCE [LARGE SCALE GENOMIC DNA]</scope>
    <source>
        <strain evidence="7">Phe10_nw2017</strain>
    </source>
</reference>
<name>A0A5C6M924_9PLAN</name>
<feature type="domain" description="DUF1588" evidence="4">
    <location>
        <begin position="748"/>
        <end position="844"/>
    </location>
</feature>
<evidence type="ECO:0000313" key="7">
    <source>
        <dbReference type="EMBL" id="TWW09501.1"/>
    </source>
</evidence>
<gene>
    <name evidence="7" type="ORF">E3A20_13700</name>
</gene>
<feature type="coiled-coil region" evidence="1">
    <location>
        <begin position="675"/>
        <end position="734"/>
    </location>
</feature>
<feature type="domain" description="DUF1585" evidence="2">
    <location>
        <begin position="862"/>
        <end position="925"/>
    </location>
</feature>
<dbReference type="Pfam" id="PF07626">
    <property type="entry name" value="PSD3"/>
    <property type="match status" value="1"/>
</dbReference>
<feature type="domain" description="DUF1592" evidence="5">
    <location>
        <begin position="276"/>
        <end position="403"/>
    </location>
</feature>
<evidence type="ECO:0000259" key="4">
    <source>
        <dbReference type="Pfam" id="PF07627"/>
    </source>
</evidence>
<dbReference type="InterPro" id="IPR013043">
    <property type="entry name" value="DUF1595"/>
</dbReference>
<evidence type="ECO:0000259" key="6">
    <source>
        <dbReference type="Pfam" id="PF07637"/>
    </source>
</evidence>
<dbReference type="SUPFAM" id="SSF49899">
    <property type="entry name" value="Concanavalin A-like lectins/glucanases"/>
    <property type="match status" value="1"/>
</dbReference>
<dbReference type="EMBL" id="SRHE01000257">
    <property type="protein sequence ID" value="TWW09501.1"/>
    <property type="molecule type" value="Genomic_DNA"/>
</dbReference>
<evidence type="ECO:0000256" key="1">
    <source>
        <dbReference type="SAM" id="Coils"/>
    </source>
</evidence>
<evidence type="ECO:0000259" key="3">
    <source>
        <dbReference type="Pfam" id="PF07626"/>
    </source>
</evidence>
<sequence>MGLGRSLALPGMRLRAALIHKLLKAVDSGAMPPETEPPLPLPLRRQASGQLLTLLQKASHSAPAVAPVWRMNRFQYNNAVRDLFQLNRPVLPLAEKLMTRSGNWLQQSPEGTLPARLPTQVEARCDSLNPQPGLAGVSPFPADLRAEHGFDNQADQLTMSPLLLDAFLRLSFSIVDSPDFNRNTVGIWNDFFSDVPAGTELRPEIERRLGTFLPRAFRRPLQTDLLNRYVTWAHDRCLAGDSLTDAMKKTAAAILSSPAFLFHVRASQPQSPSHNQHALAAQLALFLWASIPDQELLDLAAQNRLADTAVQQAQIDRLLADSRIEGFLDAFPSQWLQLQNVLAATPDPAKAPWFRVDPQRPASLHMVLEPLLLFEAAFLENRPLQELINPAFTWRSRLLQSWYSDGLQPEAVDAVALAAENAARETRRQQLTAELQSLQHQLQQLLRPVRQQLLQAAGVTLPAAGLSDAEPFAAWDFENSLQDSVQGLDLQAHGNVRFDNGRVVLDGAWLQSPALPESLAARSLEVRFLLHDLDQPGGGLMGIEGPGSVFDTIVLGERRPRHWISGSNSFNRTLDFPADAPETVTGQELHLLMVYQADGTTQLYRNGVPWGQAYRKGSHIFPAAASTVLLGLRHQPAGGNRGLRVEISQARLYNDALTAEQVAAAAAGQVFSVSREALEQALSSEQRQQRAALQAAISSARQNLQAVPPDTSLENLQQQKLREFTEQLRQQLQEPIFTRMPTTDERFGGVIANAAMLSMTTGPDRTHPVARGAWISGVIFNDPPPPPPNDIPPLNEATADKSLTIREQFAEHRRSPSCAGCHSRLDPLGFAMENYDLVGRWRDRYDNGREIDSGGTLLRLHQFTNAVQFRRTLASEQDRIAHAFVEHLLRYALARPLQPADQLTVRRILQRTAADHYPVRSLIRETAMAMLANLSPP</sequence>
<protein>
    <recommendedName>
        <fullName evidence="9">DUF1588 domain-containing protein</fullName>
    </recommendedName>
</protein>
<dbReference type="InterPro" id="IPR013036">
    <property type="entry name" value="DUF1587"/>
</dbReference>
<dbReference type="Pfam" id="PF07627">
    <property type="entry name" value="PSCyt3"/>
    <property type="match status" value="1"/>
</dbReference>
<organism evidence="7 8">
    <name type="scientific">Planctomyces bekefii</name>
    <dbReference type="NCBI Taxonomy" id="1653850"/>
    <lineage>
        <taxon>Bacteria</taxon>
        <taxon>Pseudomonadati</taxon>
        <taxon>Planctomycetota</taxon>
        <taxon>Planctomycetia</taxon>
        <taxon>Planctomycetales</taxon>
        <taxon>Planctomycetaceae</taxon>
        <taxon>Planctomyces</taxon>
    </lineage>
</organism>
<feature type="domain" description="DUF1587" evidence="3">
    <location>
        <begin position="138"/>
        <end position="176"/>
    </location>
</feature>
<accession>A0A5C6M924</accession>
<evidence type="ECO:0000259" key="2">
    <source>
        <dbReference type="Pfam" id="PF07624"/>
    </source>
</evidence>
<dbReference type="Gene3D" id="2.60.120.200">
    <property type="match status" value="1"/>
</dbReference>
<keyword evidence="8" id="KW-1185">Reference proteome</keyword>
<feature type="coiled-coil region" evidence="1">
    <location>
        <begin position="421"/>
        <end position="448"/>
    </location>
</feature>
<dbReference type="InterPro" id="IPR013039">
    <property type="entry name" value="DUF1588"/>
</dbReference>
<dbReference type="AlphaFoldDB" id="A0A5C6M924"/>
<dbReference type="InterPro" id="IPR011478">
    <property type="entry name" value="DUF1585"/>
</dbReference>
<dbReference type="Pfam" id="PF07631">
    <property type="entry name" value="PSD4"/>
    <property type="match status" value="1"/>
</dbReference>